<dbReference type="Gene3D" id="3.40.50.2300">
    <property type="match status" value="1"/>
</dbReference>
<feature type="modified residue" description="4-aspartylphosphate" evidence="1">
    <location>
        <position position="67"/>
    </location>
</feature>
<dbReference type="SMART" id="SM00850">
    <property type="entry name" value="LytTR"/>
    <property type="match status" value="1"/>
</dbReference>
<organism evidence="4 5">
    <name type="scientific">Actinomyces respiraculi</name>
    <dbReference type="NCBI Taxonomy" id="2744574"/>
    <lineage>
        <taxon>Bacteria</taxon>
        <taxon>Bacillati</taxon>
        <taxon>Actinomycetota</taxon>
        <taxon>Actinomycetes</taxon>
        <taxon>Actinomycetales</taxon>
        <taxon>Actinomycetaceae</taxon>
        <taxon>Actinomyces</taxon>
    </lineage>
</organism>
<dbReference type="PROSITE" id="PS50930">
    <property type="entry name" value="HTH_LYTTR"/>
    <property type="match status" value="1"/>
</dbReference>
<sequence length="247" mass="27940">MARREEECVAGLLIGVVEDDARHARVITDYLERFAAERDLELRTRLFPDGDQLLRSYRPEYDILLLDIQMAGTDGLDTARQIRRRDPSVIIIFITSAPQYAINGYEVSALGYLLKPVPYSSFAQEMSRALESLGRRERRSLTVRDSSGVQRVPMADIVYLESVGHRLDIHLTSRVISLTGTLKEMEPLLVPHGFYRSNSCYIVNLAHVMRVHDQESVMSTGQGLRISRPRKKGFIEALTEHLAGADP</sequence>
<proteinExistence type="predicted"/>
<dbReference type="PANTHER" id="PTHR37299:SF1">
    <property type="entry name" value="STAGE 0 SPORULATION PROTEIN A HOMOLOG"/>
    <property type="match status" value="1"/>
</dbReference>
<accession>A0A7T0LJ12</accession>
<keyword evidence="1" id="KW-0597">Phosphoprotein</keyword>
<protein>
    <submittedName>
        <fullName evidence="4">Response regulator</fullName>
    </submittedName>
</protein>
<dbReference type="GO" id="GO:0003677">
    <property type="term" value="F:DNA binding"/>
    <property type="evidence" value="ECO:0007669"/>
    <property type="project" value="InterPro"/>
</dbReference>
<reference evidence="4 5" key="1">
    <citation type="submission" date="2020-11" db="EMBL/GenBank/DDBJ databases">
        <title>Actinomyces sp. ZJ750.</title>
        <authorList>
            <person name="Zhou J."/>
        </authorList>
    </citation>
    <scope>NUCLEOTIDE SEQUENCE [LARGE SCALE GENOMIC DNA]</scope>
    <source>
        <strain evidence="4 5">ZJ750</strain>
    </source>
</reference>
<feature type="domain" description="Response regulatory" evidence="2">
    <location>
        <begin position="13"/>
        <end position="130"/>
    </location>
</feature>
<dbReference type="InterPro" id="IPR011006">
    <property type="entry name" value="CheY-like_superfamily"/>
</dbReference>
<keyword evidence="5" id="KW-1185">Reference proteome</keyword>
<dbReference type="KEGG" id="arep:ID810_07350"/>
<evidence type="ECO:0000313" key="4">
    <source>
        <dbReference type="EMBL" id="QPL04612.1"/>
    </source>
</evidence>
<dbReference type="InterPro" id="IPR046947">
    <property type="entry name" value="LytR-like"/>
</dbReference>
<evidence type="ECO:0000256" key="1">
    <source>
        <dbReference type="PROSITE-ProRule" id="PRU00169"/>
    </source>
</evidence>
<evidence type="ECO:0000259" key="3">
    <source>
        <dbReference type="PROSITE" id="PS50930"/>
    </source>
</evidence>
<dbReference type="Pfam" id="PF00072">
    <property type="entry name" value="Response_reg"/>
    <property type="match status" value="1"/>
</dbReference>
<dbReference type="SMART" id="SM00448">
    <property type="entry name" value="REC"/>
    <property type="match status" value="1"/>
</dbReference>
<dbReference type="SUPFAM" id="SSF52172">
    <property type="entry name" value="CheY-like"/>
    <property type="match status" value="1"/>
</dbReference>
<name>A0A7T0LJ12_9ACTO</name>
<dbReference type="InterPro" id="IPR007492">
    <property type="entry name" value="LytTR_DNA-bd_dom"/>
</dbReference>
<dbReference type="PANTHER" id="PTHR37299">
    <property type="entry name" value="TRANSCRIPTIONAL REGULATOR-RELATED"/>
    <property type="match status" value="1"/>
</dbReference>
<dbReference type="Gene3D" id="2.40.50.1020">
    <property type="entry name" value="LytTr DNA-binding domain"/>
    <property type="match status" value="1"/>
</dbReference>
<dbReference type="InterPro" id="IPR001789">
    <property type="entry name" value="Sig_transdc_resp-reg_receiver"/>
</dbReference>
<dbReference type="EMBL" id="CP063989">
    <property type="protein sequence ID" value="QPL04612.1"/>
    <property type="molecule type" value="Genomic_DNA"/>
</dbReference>
<dbReference type="Proteomes" id="UP000594637">
    <property type="component" value="Chromosome"/>
</dbReference>
<evidence type="ECO:0000259" key="2">
    <source>
        <dbReference type="PROSITE" id="PS50110"/>
    </source>
</evidence>
<gene>
    <name evidence="4" type="ORF">ID810_07350</name>
</gene>
<feature type="domain" description="HTH LytTR-type" evidence="3">
    <location>
        <begin position="141"/>
        <end position="240"/>
    </location>
</feature>
<dbReference type="AlphaFoldDB" id="A0A7T0LJ12"/>
<dbReference type="Pfam" id="PF04397">
    <property type="entry name" value="LytTR"/>
    <property type="match status" value="1"/>
</dbReference>
<dbReference type="GO" id="GO:0000156">
    <property type="term" value="F:phosphorelay response regulator activity"/>
    <property type="evidence" value="ECO:0007669"/>
    <property type="project" value="InterPro"/>
</dbReference>
<dbReference type="PROSITE" id="PS50110">
    <property type="entry name" value="RESPONSE_REGULATORY"/>
    <property type="match status" value="1"/>
</dbReference>
<evidence type="ECO:0000313" key="5">
    <source>
        <dbReference type="Proteomes" id="UP000594637"/>
    </source>
</evidence>